<dbReference type="SUPFAM" id="SSF57184">
    <property type="entry name" value="Growth factor receptor domain"/>
    <property type="match status" value="11"/>
</dbReference>
<dbReference type="Gene3D" id="2.10.50.10">
    <property type="entry name" value="Tumor Necrosis Factor Receptor, subunit A, domain 2"/>
    <property type="match status" value="10"/>
</dbReference>
<feature type="domain" description="EGF-like" evidence="4">
    <location>
        <begin position="1202"/>
        <end position="1250"/>
    </location>
</feature>
<feature type="domain" description="EGF-like" evidence="4">
    <location>
        <begin position="833"/>
        <end position="883"/>
    </location>
</feature>
<dbReference type="EMBL" id="BRXW01000341">
    <property type="protein sequence ID" value="GMI18636.1"/>
    <property type="molecule type" value="Genomic_DNA"/>
</dbReference>
<dbReference type="InterPro" id="IPR011641">
    <property type="entry name" value="Tyr-kin_ephrin_A/B_rcpt-like"/>
</dbReference>
<feature type="transmembrane region" description="Helical" evidence="2">
    <location>
        <begin position="2201"/>
        <end position="2222"/>
    </location>
</feature>
<feature type="domain" description="EGF-like" evidence="4">
    <location>
        <begin position="1153"/>
        <end position="1201"/>
    </location>
</feature>
<feature type="domain" description="EGF-like" evidence="4">
    <location>
        <begin position="442"/>
        <end position="495"/>
    </location>
</feature>
<feature type="transmembrane region" description="Helical" evidence="2">
    <location>
        <begin position="1971"/>
        <end position="1993"/>
    </location>
</feature>
<feature type="region of interest" description="Disordered" evidence="1">
    <location>
        <begin position="2626"/>
        <end position="2670"/>
    </location>
</feature>
<keyword evidence="3" id="KW-0732">Signal</keyword>
<feature type="chain" id="PRO_5040980621" description="EGF-like domain-containing protein" evidence="3">
    <location>
        <begin position="19"/>
        <end position="2759"/>
    </location>
</feature>
<dbReference type="SMART" id="SM01411">
    <property type="entry name" value="Ephrin_rec_like"/>
    <property type="match status" value="31"/>
</dbReference>
<feature type="region of interest" description="Disordered" evidence="1">
    <location>
        <begin position="1782"/>
        <end position="1805"/>
    </location>
</feature>
<dbReference type="PANTHER" id="PTHR46967:SF2">
    <property type="entry name" value="SUSHI, VON WILLEBRAND FACTOR TYPE A, EGF AND PENTRAXIN DOMAIN-CONTAINING PROTEIN 1-LIKE"/>
    <property type="match status" value="1"/>
</dbReference>
<gene>
    <name evidence="5" type="ORF">TrLO_g5770</name>
</gene>
<feature type="transmembrane region" description="Helical" evidence="2">
    <location>
        <begin position="2311"/>
        <end position="2330"/>
    </location>
</feature>
<feature type="transmembrane region" description="Helical" evidence="2">
    <location>
        <begin position="2107"/>
        <end position="2129"/>
    </location>
</feature>
<keyword evidence="2" id="KW-1133">Transmembrane helix</keyword>
<dbReference type="InterPro" id="IPR009030">
    <property type="entry name" value="Growth_fac_rcpt_cys_sf"/>
</dbReference>
<feature type="domain" description="EGF-like" evidence="4">
    <location>
        <begin position="592"/>
        <end position="632"/>
    </location>
</feature>
<feature type="domain" description="EGF-like" evidence="4">
    <location>
        <begin position="79"/>
        <end position="125"/>
    </location>
</feature>
<dbReference type="Pfam" id="PF07699">
    <property type="entry name" value="Ephrin_rec_like"/>
    <property type="match status" value="3"/>
</dbReference>
<feature type="signal peptide" evidence="3">
    <location>
        <begin position="1"/>
        <end position="18"/>
    </location>
</feature>
<dbReference type="InterPro" id="IPR023393">
    <property type="entry name" value="START-like_dom_sf"/>
</dbReference>
<name>A0A9W7L1E3_9STRA</name>
<keyword evidence="2" id="KW-0812">Transmembrane</keyword>
<accession>A0A9W7L1E3</accession>
<feature type="compositionally biased region" description="Basic and acidic residues" evidence="1">
    <location>
        <begin position="2626"/>
        <end position="2639"/>
    </location>
</feature>
<dbReference type="PANTHER" id="PTHR46967">
    <property type="entry name" value="INSULIN-LIKE GROWTH FACTOR BINDING PROTEIN,N-TERMINAL"/>
    <property type="match status" value="1"/>
</dbReference>
<keyword evidence="6" id="KW-1185">Reference proteome</keyword>
<proteinExistence type="predicted"/>
<comment type="caution">
    <text evidence="5">The sequence shown here is derived from an EMBL/GenBank/DDBJ whole genome shotgun (WGS) entry which is preliminary data.</text>
</comment>
<feature type="region of interest" description="Disordered" evidence="1">
    <location>
        <begin position="2690"/>
        <end position="2759"/>
    </location>
</feature>
<evidence type="ECO:0000313" key="6">
    <source>
        <dbReference type="Proteomes" id="UP001165122"/>
    </source>
</evidence>
<keyword evidence="2" id="KW-0472">Membrane</keyword>
<dbReference type="Gene3D" id="3.30.530.20">
    <property type="match status" value="1"/>
</dbReference>
<evidence type="ECO:0000259" key="4">
    <source>
        <dbReference type="SMART" id="SM00181"/>
    </source>
</evidence>
<feature type="compositionally biased region" description="Acidic residues" evidence="1">
    <location>
        <begin position="1788"/>
        <end position="1798"/>
    </location>
</feature>
<feature type="transmembrane region" description="Helical" evidence="2">
    <location>
        <begin position="2150"/>
        <end position="2169"/>
    </location>
</feature>
<sequence>MNHLFLLLLIILITHVLSSCPDGQRPGVTGVCLLCPSGKAGTSCSLSCPAGKYSLSGAATCTNCPAGKYGRITELVTAECSGNCGQGKYSQAGSTECSDCPLGKYGGPTSTSTGQVTGLTSNTCTGPCPAGKYGDAVGLSACVDCESGKYQDATGSTSPTCSGPCPAGTYSPPGSTICSSCLSGHSGPSLSPSLVGYTVPQCGGKCPAGKYSTEGSTECTQCTAGHYGESAGMTVNTCTGSCQLGRYSGEGEKSCTPCEEGKYSDQVGQASCMECVPGKYGQSIGMTTSFCSGLCPIGTYQPFSGKAECEECIAGKYGTREGAETANRCSPCSTNMYALPGSIICETCKAGYSSEGLAENVAALDEFCGGACPAGKFSLAGGSCTPCPAGKYGMTTASVTAECDGDCSAGKYSGEGGTTCTDCPQGKFGSSEGLASDACDGLCAAGKYSIAGSQSCYDCNPGRFGSDGDIAATCTGACAAGYYGSGGDSSASTCLDQCPKGKYSEEGASSCTNCPAGTSGGGDALRTTNECNGLCGVGKFSTDAWDQELECEDCPARSYSATTGSSSCLRCPNEQQATVVDLEGLTSEAELVCRECKCPVGNTCVLVSGTEPTCTACDAGTYGPSVGSEVCLPCPEGTQQKETGRPNCEVCPTGQVPDESKIGCNACEAGKFALPGQISCTECPVGKASEARKDKCEYCGPGNYVNKVTWKCESCAKGKYSVGDVDDCTDCESGKVQTKEQGTYCTVCDTGQEPNAEKTECNSCVSGKYASYGATSCDECDAGKYAETKALQCTQVGPGKIVTEVSGLRVGETNCQAGKFSAAEQIAAEQCEDCAEGKFSNSGAISCITCQPGRFQATTATGSFECQNCPTGKVRKEDQTSCDYCDESSGLVSIADNRVSCLLCAAGKYADVVDNGGGRTDNGCTNCASGKFSSGGTQSCDPCGENTYSTASDTSEAGPKSCQTCPAGEETKTDQTGCQGCVDGEVSQAGGRCAPCLAGTHQSGLVCEACKDGKFVGSEKMTACEMCEDGKSSQQGATECTACEAGTSSTGGERCATCEPGTYSGSASTSCSSCDAGTWSGTKAEKCTNCNAGKFEEDNTCKACAAGKRSDEGKAECDVDCPTGTFGERGSATCTSCAAGRYSNVVGKSSCDYCVAGKFSESAGSVTCQDCAVGKYSPSSATSCDDCRDGWYAGTGAASCSICVAGKSSTADSSACTECAKGKFSPAESTDCSDCEAGFVAPVEGTSSCQYCEAGKYAKGMDLACDGCAMGKYSSGGAQQCTDCEANTYTDQVGEKVCNTCANGQDVNADSTGCVTCENGSESSAGSDCSSCGPGYFSTGGQFCSVCEGGKRATSGSADCTDCVAGKYSTSGSSLCENCPGGTHSGAGSASCVFCTEGKFSPNPEPGTGATGASECDDCPAGSISSIGASECIKCAAGKFEQNNACEACAAGTVSLEGSTSCDDSCPAGTYGELGGATCQACSEGKFSGEGQGSCELCAAGKYSEEGATACIECAVGRYSGMGRAENHDPAPEDGLPCDKCGPGHVSTSGSAGCTTCEAGTVPDEDSGDCRPCEVGKKSSVGSTECTTCSAGTYAEGVRSNSCAQCALGTYSGEEASSCIDCEAGKITLSSQDGCTDVEAGQYSEAKAASSSKCPAGTRCPKGSAAPIECEPGTFSGAGSADCTQCESSSYQSQKGQGSCLLCPLSQEANEDRTECQCKNRFINIWLEGGDNVGELMCICGPGYTMSDNTCSRCSAGTFKEEQGNGPCTPCNDFLLGSFSTTSRGGGEGEEGGEEGGGAEEGTADTLTDSLAVSRYNCTCEKGDFKMDASAMFEELQAVPKDFEENGGYGYCLPCPEGTSCTEKGLVVQTIPVLAGYWRSDFMSYNVVKCRKDVACPQEPVSTIEQWANESGVEVPRNLTADEEEDLLLDASQCEDGHEGPLCDVCKDGYAKSTYSDICQTCNDKEFSVPLPVWILFAVFMFFLFWIIALPLLHKQRKDQRMRSWVSSASSEKVGSNSTDFLGNIKVGNVANFKGATGSRSFRSMQTKFKILMTFYQITGQFESLLVIEFPPLFAGFMRWVSYIFSFHAMKFFSIGCFMKVNFFTKLMVFTVIPFFVAGAIFLFFLFKLTLVRGDEEGMRREKDDLYHRLLFLTYIIFSSVSMTVFQTFNCVTHGDDETKYLFSDSSIDCGTDEYMWYRRYARIMVGVYPFGITMLYTYVLCSRSQELQDPKRVKNKNLDKIRFLWDMYDLDVWWFEIFECIRRLSLTGLLVFLTPGSTSQIIVALVLSLFYCCCLFHFRPYEVDADDDLGNICQLGIFMTVFSCLIMKVEVDETDGYDQKLLGLVLIAVNIAGVFIIVIRFLSKPFKKLLKLLTKKFEHQGGIKGITMDHDDPLAFLDYFERLAISDPEDSGYEKVVKREVVAERMDFEKETGAMLEWRNAEGGGPINEGRVTFKVNLPIDLIEEYLVNPHFEYRKGVAESFKVGGGGDDEMRTVYKAVRLPWPFSDRDTLMTEYRAPAQHIQGLKVPAKIILSRSIEDDTLFSIKKSKQRGYIRANVSMKGYLLVPDPESPLFATRVVHVATGNSNSMISDLMARSYIPKSMKLFVKSMLGLEKVVNDMEKLKDKLHQGPEKREHTTRIGRTISKTKDRIRGNSNTDHPEPLKKQGSRKQFVFDQSDDDNHLANLYETEDHKTMRESLEEGKKRVRKRDIVKNKASAASKRVSSLLTGGSGGASGRKWGFGEKSGGLLSGIDEDDGL</sequence>
<dbReference type="SMART" id="SM00181">
    <property type="entry name" value="EGF"/>
    <property type="match status" value="11"/>
</dbReference>
<evidence type="ECO:0000256" key="1">
    <source>
        <dbReference type="SAM" id="MobiDB-lite"/>
    </source>
</evidence>
<feature type="domain" description="EGF-like" evidence="4">
    <location>
        <begin position="402"/>
        <end position="440"/>
    </location>
</feature>
<reference evidence="6" key="1">
    <citation type="journal article" date="2023" name="Commun. Biol.">
        <title>Genome analysis of Parmales, the sister group of diatoms, reveals the evolutionary specialization of diatoms from phago-mixotrophs to photoautotrophs.</title>
        <authorList>
            <person name="Ban H."/>
            <person name="Sato S."/>
            <person name="Yoshikawa S."/>
            <person name="Yamada K."/>
            <person name="Nakamura Y."/>
            <person name="Ichinomiya M."/>
            <person name="Sato N."/>
            <person name="Blanc-Mathieu R."/>
            <person name="Endo H."/>
            <person name="Kuwata A."/>
            <person name="Ogata H."/>
        </authorList>
    </citation>
    <scope>NUCLEOTIDE SEQUENCE [LARGE SCALE GENOMIC DNA]</scope>
    <source>
        <strain evidence="6">NIES 3700</strain>
    </source>
</reference>
<feature type="transmembrane region" description="Helical" evidence="2">
    <location>
        <begin position="2280"/>
        <end position="2299"/>
    </location>
</feature>
<dbReference type="SUPFAM" id="SSF55961">
    <property type="entry name" value="Bet v1-like"/>
    <property type="match status" value="1"/>
</dbReference>
<feature type="transmembrane region" description="Helical" evidence="2">
    <location>
        <begin position="2342"/>
        <end position="2363"/>
    </location>
</feature>
<dbReference type="Proteomes" id="UP001165122">
    <property type="component" value="Unassembled WGS sequence"/>
</dbReference>
<dbReference type="InterPro" id="IPR006212">
    <property type="entry name" value="Furin_repeat"/>
</dbReference>
<dbReference type="SMART" id="SM00261">
    <property type="entry name" value="FU"/>
    <property type="match status" value="6"/>
</dbReference>
<feature type="domain" description="EGF-like" evidence="4">
    <location>
        <begin position="1434"/>
        <end position="1480"/>
    </location>
</feature>
<protein>
    <recommendedName>
        <fullName evidence="4">EGF-like domain-containing protein</fullName>
    </recommendedName>
</protein>
<organism evidence="5 6">
    <name type="scientific">Triparma laevis f. longispina</name>
    <dbReference type="NCBI Taxonomy" id="1714387"/>
    <lineage>
        <taxon>Eukaryota</taxon>
        <taxon>Sar</taxon>
        <taxon>Stramenopiles</taxon>
        <taxon>Ochrophyta</taxon>
        <taxon>Bolidophyceae</taxon>
        <taxon>Parmales</taxon>
        <taxon>Triparmaceae</taxon>
        <taxon>Triparma</taxon>
    </lineage>
</organism>
<feature type="domain" description="EGF-like" evidence="4">
    <location>
        <begin position="290"/>
        <end position="330"/>
    </location>
</feature>
<dbReference type="OrthoDB" id="200667at2759"/>
<feature type="compositionally biased region" description="Basic and acidic residues" evidence="1">
    <location>
        <begin position="2690"/>
        <end position="2714"/>
    </location>
</feature>
<evidence type="ECO:0000256" key="2">
    <source>
        <dbReference type="SAM" id="Phobius"/>
    </source>
</evidence>
<dbReference type="InterPro" id="IPR000742">
    <property type="entry name" value="EGF"/>
</dbReference>
<evidence type="ECO:0000256" key="3">
    <source>
        <dbReference type="SAM" id="SignalP"/>
    </source>
</evidence>
<feature type="domain" description="EGF-like" evidence="4">
    <location>
        <begin position="1300"/>
        <end position="1345"/>
    </location>
</feature>
<feature type="domain" description="EGF-like" evidence="4">
    <location>
        <begin position="1103"/>
        <end position="1152"/>
    </location>
</feature>
<feature type="compositionally biased region" description="Basic and acidic residues" evidence="1">
    <location>
        <begin position="2647"/>
        <end position="2665"/>
    </location>
</feature>
<evidence type="ECO:0000313" key="5">
    <source>
        <dbReference type="EMBL" id="GMI18636.1"/>
    </source>
</evidence>